<protein>
    <submittedName>
        <fullName evidence="1">Uncharacterized protein</fullName>
    </submittedName>
</protein>
<sequence>MIPPHFTDFGVPRDYSLQRESTISRNRGLERREVGVVQSHKTWQNGPTYTFQNGFQHQTSRNGFHRTAYYSPSNIQRTSPVEIGRQGIKPRVPLEKTCRNYPQDFPQRDILQRTHHRREIEPEITYSDSFRLIRSGNQTKLPSGFTPLRHQKISDQESSSFQIPGRFQERKRIIGQE</sequence>
<keyword evidence="2" id="KW-1185">Reference proteome</keyword>
<organism evidence="1 2">
    <name type="scientific">Austropuccinia psidii MF-1</name>
    <dbReference type="NCBI Taxonomy" id="1389203"/>
    <lineage>
        <taxon>Eukaryota</taxon>
        <taxon>Fungi</taxon>
        <taxon>Dikarya</taxon>
        <taxon>Basidiomycota</taxon>
        <taxon>Pucciniomycotina</taxon>
        <taxon>Pucciniomycetes</taxon>
        <taxon>Pucciniales</taxon>
        <taxon>Sphaerophragmiaceae</taxon>
        <taxon>Austropuccinia</taxon>
    </lineage>
</organism>
<comment type="caution">
    <text evidence="1">The sequence shown here is derived from an EMBL/GenBank/DDBJ whole genome shotgun (WGS) entry which is preliminary data.</text>
</comment>
<dbReference type="Proteomes" id="UP000765509">
    <property type="component" value="Unassembled WGS sequence"/>
</dbReference>
<accession>A0A9Q3E2H2</accession>
<reference evidence="1" key="1">
    <citation type="submission" date="2021-03" db="EMBL/GenBank/DDBJ databases">
        <title>Draft genome sequence of rust myrtle Austropuccinia psidii MF-1, a brazilian biotype.</title>
        <authorList>
            <person name="Quecine M.C."/>
            <person name="Pachon D.M.R."/>
            <person name="Bonatelli M.L."/>
            <person name="Correr F.H."/>
            <person name="Franceschini L.M."/>
            <person name="Leite T.F."/>
            <person name="Margarido G.R.A."/>
            <person name="Almeida C.A."/>
            <person name="Ferrarezi J.A."/>
            <person name="Labate C.A."/>
        </authorList>
    </citation>
    <scope>NUCLEOTIDE SEQUENCE</scope>
    <source>
        <strain evidence="1">MF-1</strain>
    </source>
</reference>
<dbReference type="EMBL" id="AVOT02023553">
    <property type="protein sequence ID" value="MBW0513634.1"/>
    <property type="molecule type" value="Genomic_DNA"/>
</dbReference>
<evidence type="ECO:0000313" key="2">
    <source>
        <dbReference type="Proteomes" id="UP000765509"/>
    </source>
</evidence>
<evidence type="ECO:0000313" key="1">
    <source>
        <dbReference type="EMBL" id="MBW0513634.1"/>
    </source>
</evidence>
<name>A0A9Q3E2H2_9BASI</name>
<dbReference type="AlphaFoldDB" id="A0A9Q3E2H2"/>
<gene>
    <name evidence="1" type="ORF">O181_053349</name>
</gene>
<proteinExistence type="predicted"/>